<accession>A0A369TV73</accession>
<protein>
    <submittedName>
        <fullName evidence="3">Extensin-like protein</fullName>
    </submittedName>
</protein>
<reference evidence="3 4" key="1">
    <citation type="submission" date="2018-07" db="EMBL/GenBank/DDBJ databases">
        <title>Thalassococcus profundi sp. nov., a marine bacterium isolated from deep seawater of Okinawa Trough.</title>
        <authorList>
            <person name="Yu M."/>
        </authorList>
    </citation>
    <scope>NUCLEOTIDE SEQUENCE [LARGE SCALE GENOMIC DNA]</scope>
    <source>
        <strain evidence="3 4">WRAS1</strain>
    </source>
</reference>
<keyword evidence="1" id="KW-0732">Signal</keyword>
<sequence>MRYLFGFLAAFCLSGPVLAKAPVTSLTPVARMDATAAPVVAASNTTPERAGLAGFRPSARPEVFEAALAAQLLRRMTRLEPVERAEPLPFMEPLLAFATATPQAVARTLRPERRSQSLVQRVMAQRQQEVRGSVCGDPAIQGERVGFVPGRISACGIDDAVRVRSVDGIALTQQPMIDCRTAKAFKQWVNRGVKPAIGSRGGGVARLRVAAHYACRTRNNQPGAKVSEHGKGRAIDISGIILRDGSEITVLQGWNTARDGQALRQMHGRACGIFGTVLGPESDRFHQDHFHFDTARHRNGSYCR</sequence>
<dbReference type="OrthoDB" id="9809788at2"/>
<evidence type="ECO:0000259" key="2">
    <source>
        <dbReference type="Pfam" id="PF06904"/>
    </source>
</evidence>
<evidence type="ECO:0000313" key="4">
    <source>
        <dbReference type="Proteomes" id="UP000253977"/>
    </source>
</evidence>
<keyword evidence="4" id="KW-1185">Reference proteome</keyword>
<dbReference type="EMBL" id="QPMK01000001">
    <property type="protein sequence ID" value="RDD68067.1"/>
    <property type="molecule type" value="Genomic_DNA"/>
</dbReference>
<feature type="chain" id="PRO_5016769110" evidence="1">
    <location>
        <begin position="20"/>
        <end position="304"/>
    </location>
</feature>
<proteinExistence type="predicted"/>
<organism evidence="3 4">
    <name type="scientific">Thalassococcus profundi</name>
    <dbReference type="NCBI Taxonomy" id="2282382"/>
    <lineage>
        <taxon>Bacteria</taxon>
        <taxon>Pseudomonadati</taxon>
        <taxon>Pseudomonadota</taxon>
        <taxon>Alphaproteobacteria</taxon>
        <taxon>Rhodobacterales</taxon>
        <taxon>Roseobacteraceae</taxon>
        <taxon>Thalassococcus</taxon>
    </lineage>
</organism>
<evidence type="ECO:0000313" key="3">
    <source>
        <dbReference type="EMBL" id="RDD68067.1"/>
    </source>
</evidence>
<gene>
    <name evidence="3" type="ORF">DU478_00920</name>
</gene>
<feature type="signal peptide" evidence="1">
    <location>
        <begin position="1"/>
        <end position="19"/>
    </location>
</feature>
<evidence type="ECO:0000256" key="1">
    <source>
        <dbReference type="SAM" id="SignalP"/>
    </source>
</evidence>
<feature type="domain" description="Extensin-like C-terminal" evidence="2">
    <location>
        <begin position="153"/>
        <end position="304"/>
    </location>
</feature>
<name>A0A369TV73_9RHOB</name>
<dbReference type="AlphaFoldDB" id="A0A369TV73"/>
<comment type="caution">
    <text evidence="3">The sequence shown here is derived from an EMBL/GenBank/DDBJ whole genome shotgun (WGS) entry which is preliminary data.</text>
</comment>
<dbReference type="Proteomes" id="UP000253977">
    <property type="component" value="Unassembled WGS sequence"/>
</dbReference>
<dbReference type="Pfam" id="PF06904">
    <property type="entry name" value="Extensin-like_C"/>
    <property type="match status" value="1"/>
</dbReference>
<dbReference type="InterPro" id="IPR009683">
    <property type="entry name" value="Extensin-like_C"/>
</dbReference>